<keyword evidence="3" id="KW-1185">Reference proteome</keyword>
<dbReference type="Proteomes" id="UP000009877">
    <property type="component" value="Unassembled WGS sequence"/>
</dbReference>
<feature type="compositionally biased region" description="Basic and acidic residues" evidence="1">
    <location>
        <begin position="125"/>
        <end position="135"/>
    </location>
</feature>
<protein>
    <recommendedName>
        <fullName evidence="4">Cell division protein FtsL</fullName>
    </recommendedName>
</protein>
<reference evidence="2 3" key="1">
    <citation type="journal article" date="2014" name="Genome Announc.">
        <title>Draft Genome Sequence of Kocuria palustris PEL.</title>
        <authorList>
            <person name="Sharma G."/>
            <person name="Khatri I."/>
            <person name="Subramanian S."/>
        </authorList>
    </citation>
    <scope>NUCLEOTIDE SEQUENCE [LARGE SCALE GENOMIC DNA]</scope>
    <source>
        <strain evidence="2 3">PEL</strain>
    </source>
</reference>
<organism evidence="2 3">
    <name type="scientific">Kocuria palustris PEL</name>
    <dbReference type="NCBI Taxonomy" id="1236550"/>
    <lineage>
        <taxon>Bacteria</taxon>
        <taxon>Bacillati</taxon>
        <taxon>Actinomycetota</taxon>
        <taxon>Actinomycetes</taxon>
        <taxon>Micrococcales</taxon>
        <taxon>Micrococcaceae</taxon>
        <taxon>Kocuria</taxon>
    </lineage>
</organism>
<feature type="compositionally biased region" description="Basic and acidic residues" evidence="1">
    <location>
        <begin position="148"/>
        <end position="159"/>
    </location>
</feature>
<proteinExistence type="predicted"/>
<evidence type="ECO:0008006" key="4">
    <source>
        <dbReference type="Google" id="ProtNLM"/>
    </source>
</evidence>
<dbReference type="AlphaFoldDB" id="M2XBJ9"/>
<feature type="region of interest" description="Disordered" evidence="1">
    <location>
        <begin position="116"/>
        <end position="239"/>
    </location>
</feature>
<sequence>MWSRLLPVAAAVLAVLGTFAVILLMNVRITDGQYRLVELRNQEQALELENESLTQDLEFHQAPQNLARSAQEEGLVPAPTEQGVVDLSTGEVTGEAVPAPKADDDEVDTAIPVPIQVGSSAAEQAQKEERARRDALPSSESEAEDQLDSARKAEADVELHGGTIPAPQQRGDSSADDAAQDEQSSGDGNREAPEGHTPLSGSAQTPETDSADAAGAGAADDAAQDGTAQGGTAQEGADQ</sequence>
<name>M2XBJ9_9MICC</name>
<comment type="caution">
    <text evidence="2">The sequence shown here is derived from an EMBL/GenBank/DDBJ whole genome shotgun (WGS) entry which is preliminary data.</text>
</comment>
<feature type="compositionally biased region" description="Low complexity" evidence="1">
    <location>
        <begin position="211"/>
        <end position="239"/>
    </location>
</feature>
<dbReference type="EMBL" id="ANHZ02000014">
    <property type="protein sequence ID" value="EME36421.1"/>
    <property type="molecule type" value="Genomic_DNA"/>
</dbReference>
<evidence type="ECO:0000313" key="2">
    <source>
        <dbReference type="EMBL" id="EME36421.1"/>
    </source>
</evidence>
<accession>M2XBJ9</accession>
<gene>
    <name evidence="2" type="ORF">C884_00408</name>
</gene>
<evidence type="ECO:0000256" key="1">
    <source>
        <dbReference type="SAM" id="MobiDB-lite"/>
    </source>
</evidence>
<evidence type="ECO:0000313" key="3">
    <source>
        <dbReference type="Proteomes" id="UP000009877"/>
    </source>
</evidence>